<name>A0A6A7BQL7_9PEZI</name>
<evidence type="ECO:0000313" key="2">
    <source>
        <dbReference type="Proteomes" id="UP000799421"/>
    </source>
</evidence>
<evidence type="ECO:0000313" key="1">
    <source>
        <dbReference type="EMBL" id="KAF2857187.1"/>
    </source>
</evidence>
<sequence>MIENAAETRVETIARLNDRCRQGLDRTARITVTRTCLATLSTDTLASEAVAQARLLQELRRHSFAADCPERDRGSFIIDDTEVFFRIDYYDPALEWGSLMPRFRPSAADIAAIRDAARREAKFERVGQVMLEVGRRQSLVSGETSINFALISDDPDWQDTDLDDYEPWTAFTRGVELTPDGRGLLDFYIRRRGDRHLELHGNISVAIAGGKLTTISGYPDIYRGEPS</sequence>
<dbReference type="InterPro" id="IPR022243">
    <property type="entry name" value="DUF3768"/>
</dbReference>
<dbReference type="AlphaFoldDB" id="A0A6A7BQL7"/>
<protein>
    <submittedName>
        <fullName evidence="1">Uncharacterized protein</fullName>
    </submittedName>
</protein>
<dbReference type="Proteomes" id="UP000799421">
    <property type="component" value="Unassembled WGS sequence"/>
</dbReference>
<proteinExistence type="predicted"/>
<reference evidence="1" key="1">
    <citation type="journal article" date="2020" name="Stud. Mycol.">
        <title>101 Dothideomycetes genomes: a test case for predicting lifestyles and emergence of pathogens.</title>
        <authorList>
            <person name="Haridas S."/>
            <person name="Albert R."/>
            <person name="Binder M."/>
            <person name="Bloem J."/>
            <person name="Labutti K."/>
            <person name="Salamov A."/>
            <person name="Andreopoulos B."/>
            <person name="Baker S."/>
            <person name="Barry K."/>
            <person name="Bills G."/>
            <person name="Bluhm B."/>
            <person name="Cannon C."/>
            <person name="Castanera R."/>
            <person name="Culley D."/>
            <person name="Daum C."/>
            <person name="Ezra D."/>
            <person name="Gonzalez J."/>
            <person name="Henrissat B."/>
            <person name="Kuo A."/>
            <person name="Liang C."/>
            <person name="Lipzen A."/>
            <person name="Lutzoni F."/>
            <person name="Magnuson J."/>
            <person name="Mondo S."/>
            <person name="Nolan M."/>
            <person name="Ohm R."/>
            <person name="Pangilinan J."/>
            <person name="Park H.-J."/>
            <person name="Ramirez L."/>
            <person name="Alfaro M."/>
            <person name="Sun H."/>
            <person name="Tritt A."/>
            <person name="Yoshinaga Y."/>
            <person name="Zwiers L.-H."/>
            <person name="Turgeon B."/>
            <person name="Goodwin S."/>
            <person name="Spatafora J."/>
            <person name="Crous P."/>
            <person name="Grigoriev I."/>
        </authorList>
    </citation>
    <scope>NUCLEOTIDE SEQUENCE</scope>
    <source>
        <strain evidence="1">CBS 480.64</strain>
    </source>
</reference>
<gene>
    <name evidence="1" type="ORF">K470DRAFT_273502</name>
</gene>
<dbReference type="Pfam" id="PF12599">
    <property type="entry name" value="DUF3768"/>
    <property type="match status" value="1"/>
</dbReference>
<accession>A0A6A7BQL7</accession>
<keyword evidence="2" id="KW-1185">Reference proteome</keyword>
<organism evidence="1 2">
    <name type="scientific">Piedraia hortae CBS 480.64</name>
    <dbReference type="NCBI Taxonomy" id="1314780"/>
    <lineage>
        <taxon>Eukaryota</taxon>
        <taxon>Fungi</taxon>
        <taxon>Dikarya</taxon>
        <taxon>Ascomycota</taxon>
        <taxon>Pezizomycotina</taxon>
        <taxon>Dothideomycetes</taxon>
        <taxon>Dothideomycetidae</taxon>
        <taxon>Capnodiales</taxon>
        <taxon>Piedraiaceae</taxon>
        <taxon>Piedraia</taxon>
    </lineage>
</organism>
<dbReference type="EMBL" id="MU006060">
    <property type="protein sequence ID" value="KAF2857187.1"/>
    <property type="molecule type" value="Genomic_DNA"/>
</dbReference>
<dbReference type="OrthoDB" id="3957543at2759"/>